<evidence type="ECO:0000259" key="1">
    <source>
        <dbReference type="Pfam" id="PF12651"/>
    </source>
</evidence>
<comment type="caution">
    <text evidence="2">The sequence shown here is derived from an EMBL/GenBank/DDBJ whole genome shotgun (WGS) entry which is preliminary data.</text>
</comment>
<proteinExistence type="predicted"/>
<dbReference type="Proteomes" id="UP000298252">
    <property type="component" value="Unassembled WGS sequence"/>
</dbReference>
<keyword evidence="3" id="KW-1185">Reference proteome</keyword>
<organism evidence="2 3">
    <name type="scientific">Cryobacterium flavum</name>
    <dbReference type="NCBI Taxonomy" id="1424659"/>
    <lineage>
        <taxon>Bacteria</taxon>
        <taxon>Bacillati</taxon>
        <taxon>Actinomycetota</taxon>
        <taxon>Actinomycetes</taxon>
        <taxon>Micrococcales</taxon>
        <taxon>Microbacteriaceae</taxon>
        <taxon>Cryobacterium</taxon>
    </lineage>
</organism>
<name>A0ABY2I328_9MICO</name>
<sequence>MLRFRVPEEDRSALRKLTESTHRKQSDLLREGLALLLEHYSGAPASIELEPPSATAGQFVVELSSQELALLRGLTRRIDTQAHVL</sequence>
<evidence type="ECO:0000313" key="3">
    <source>
        <dbReference type="Proteomes" id="UP000298252"/>
    </source>
</evidence>
<dbReference type="InterPro" id="IPR038733">
    <property type="entry name" value="Predicted_DNA_bind_prot_RHH"/>
</dbReference>
<gene>
    <name evidence="2" type="ORF">E3O21_13645</name>
</gene>
<accession>A0ABY2I328</accession>
<protein>
    <submittedName>
        <fullName evidence="2">Ribbon-helix-helix domain-containing protein</fullName>
    </submittedName>
</protein>
<evidence type="ECO:0000313" key="2">
    <source>
        <dbReference type="EMBL" id="TFB74767.1"/>
    </source>
</evidence>
<dbReference type="EMBL" id="SOFD01000035">
    <property type="protein sequence ID" value="TFB74767.1"/>
    <property type="molecule type" value="Genomic_DNA"/>
</dbReference>
<dbReference type="Pfam" id="PF12651">
    <property type="entry name" value="RHH_3"/>
    <property type="match status" value="1"/>
</dbReference>
<feature type="domain" description="Predicted DNA-binding protein ribbon-helix-helix" evidence="1">
    <location>
        <begin position="4"/>
        <end position="40"/>
    </location>
</feature>
<dbReference type="RefSeq" id="WP_134505316.1">
    <property type="nucleotide sequence ID" value="NZ_FNIB01000004.1"/>
</dbReference>
<reference evidence="2 3" key="1">
    <citation type="submission" date="2019-03" db="EMBL/GenBank/DDBJ databases">
        <title>Genomics of glacier-inhabiting Cryobacterium strains.</title>
        <authorList>
            <person name="Liu Q."/>
            <person name="Xin Y.-H."/>
        </authorList>
    </citation>
    <scope>NUCLEOTIDE SEQUENCE [LARGE SCALE GENOMIC DNA]</scope>
    <source>
        <strain evidence="2 3">Hh8</strain>
    </source>
</reference>